<dbReference type="InterPro" id="IPR002528">
    <property type="entry name" value="MATE_fam"/>
</dbReference>
<dbReference type="InterPro" id="IPR044644">
    <property type="entry name" value="DinF-like"/>
</dbReference>
<protein>
    <submittedName>
        <fullName evidence="7">MATE family efflux transporter</fullName>
    </submittedName>
</protein>
<feature type="transmembrane region" description="Helical" evidence="6">
    <location>
        <begin position="148"/>
        <end position="171"/>
    </location>
</feature>
<dbReference type="GO" id="GO:0042910">
    <property type="term" value="F:xenobiotic transmembrane transporter activity"/>
    <property type="evidence" value="ECO:0007669"/>
    <property type="project" value="InterPro"/>
</dbReference>
<keyword evidence="3 6" id="KW-0812">Transmembrane</keyword>
<dbReference type="EMBL" id="PIPY01000002">
    <property type="protein sequence ID" value="RUO63020.1"/>
    <property type="molecule type" value="Genomic_DNA"/>
</dbReference>
<feature type="transmembrane region" description="Helical" evidence="6">
    <location>
        <begin position="28"/>
        <end position="48"/>
    </location>
</feature>
<dbReference type="RefSeq" id="WP_126753587.1">
    <property type="nucleotide sequence ID" value="NZ_PIPY01000002.1"/>
</dbReference>
<dbReference type="NCBIfam" id="TIGR00797">
    <property type="entry name" value="matE"/>
    <property type="match status" value="1"/>
</dbReference>
<comment type="similarity">
    <text evidence="2">Belongs to the multi antimicrobial extrusion (MATE) (TC 2.A.66.1) family.</text>
</comment>
<organism evidence="7 8">
    <name type="scientific">Pseudidiomarina insulisalsae</name>
    <dbReference type="NCBI Taxonomy" id="575789"/>
    <lineage>
        <taxon>Bacteria</taxon>
        <taxon>Pseudomonadati</taxon>
        <taxon>Pseudomonadota</taxon>
        <taxon>Gammaproteobacteria</taxon>
        <taxon>Alteromonadales</taxon>
        <taxon>Idiomarinaceae</taxon>
        <taxon>Pseudidiomarina</taxon>
    </lineage>
</organism>
<dbReference type="GO" id="GO:0015297">
    <property type="term" value="F:antiporter activity"/>
    <property type="evidence" value="ECO:0007669"/>
    <property type="project" value="InterPro"/>
</dbReference>
<keyword evidence="4 6" id="KW-1133">Transmembrane helix</keyword>
<evidence type="ECO:0000313" key="8">
    <source>
        <dbReference type="Proteomes" id="UP000288259"/>
    </source>
</evidence>
<feature type="transmembrane region" description="Helical" evidence="6">
    <location>
        <begin position="60"/>
        <end position="84"/>
    </location>
</feature>
<feature type="transmembrane region" description="Helical" evidence="6">
    <location>
        <begin position="105"/>
        <end position="128"/>
    </location>
</feature>
<evidence type="ECO:0000256" key="6">
    <source>
        <dbReference type="SAM" id="Phobius"/>
    </source>
</evidence>
<reference evidence="8" key="1">
    <citation type="journal article" date="2018" name="Front. Microbiol.">
        <title>Genome-Based Analysis Reveals the Taxonomy and Diversity of the Family Idiomarinaceae.</title>
        <authorList>
            <person name="Liu Y."/>
            <person name="Lai Q."/>
            <person name="Shao Z."/>
        </authorList>
    </citation>
    <scope>NUCLEOTIDE SEQUENCE [LARGE SCALE GENOMIC DNA]</scope>
    <source>
        <strain evidence="8">CVS-6</strain>
    </source>
</reference>
<feature type="transmembrane region" description="Helical" evidence="6">
    <location>
        <begin position="426"/>
        <end position="447"/>
    </location>
</feature>
<sequence length="455" mass="51020">MSQSKANNHQRIVHLRKFWGTWPAHKKIFAIALPMIISNIAAPLLGLVDTAIIGHLPDSIYLSAVALGAMVVSFVFLLAVFLRMTTTGEIARAFGRNKRDEQRQIALHALSFAVVLGVLLTLSTPWLLQLAWWLISPSADLQHYAASYIGIRMWAAPAALVNLVVLGILLGRQESRKAMLLVIFTNAVNVIADLILIVGLDFNVRGAAWASATAEVSTALLGLFMLRKVLMLRHHWQLQRHYFARFLGMNRDVFIRSLVLQLCMATMTGYAARFGDLYVAVNAVLMQFLMLISLGLDGIAYAVEALAGAAVGRQRRAEVRYWLRLTLLWSGFFAVIYSLVFWLAGAGIIRLLTDLPDVIQTASVYLPWVYFLPLFGHWSYYFDGVYIALGWARAMRDTMVISAVLVFLPGWYLGQTLLSKENANHGLWLALSAFLLARGVSQWVYLLRRRRQIVE</sequence>
<feature type="transmembrane region" description="Helical" evidence="6">
    <location>
        <begin position="206"/>
        <end position="226"/>
    </location>
</feature>
<dbReference type="PANTHER" id="PTHR42893">
    <property type="entry name" value="PROTEIN DETOXIFICATION 44, CHLOROPLASTIC-RELATED"/>
    <property type="match status" value="1"/>
</dbReference>
<gene>
    <name evidence="7" type="ORF">CWI71_01985</name>
</gene>
<dbReference type="GO" id="GO:0005886">
    <property type="term" value="C:plasma membrane"/>
    <property type="evidence" value="ECO:0007669"/>
    <property type="project" value="TreeGrafter"/>
</dbReference>
<dbReference type="PANTHER" id="PTHR42893:SF46">
    <property type="entry name" value="PROTEIN DETOXIFICATION 44, CHLOROPLASTIC"/>
    <property type="match status" value="1"/>
</dbReference>
<evidence type="ECO:0000256" key="1">
    <source>
        <dbReference type="ARBA" id="ARBA00004141"/>
    </source>
</evidence>
<name>A0A432YPH1_9GAMM</name>
<feature type="transmembrane region" description="Helical" evidence="6">
    <location>
        <begin position="284"/>
        <end position="309"/>
    </location>
</feature>
<comment type="subcellular location">
    <subcellularLocation>
        <location evidence="1">Membrane</location>
        <topology evidence="1">Multi-pass membrane protein</topology>
    </subcellularLocation>
</comment>
<evidence type="ECO:0000256" key="2">
    <source>
        <dbReference type="ARBA" id="ARBA00010199"/>
    </source>
</evidence>
<evidence type="ECO:0000256" key="3">
    <source>
        <dbReference type="ARBA" id="ARBA00022692"/>
    </source>
</evidence>
<accession>A0A432YPH1</accession>
<keyword evidence="8" id="KW-1185">Reference proteome</keyword>
<keyword evidence="5 6" id="KW-0472">Membrane</keyword>
<feature type="transmembrane region" description="Helical" evidence="6">
    <location>
        <begin position="253"/>
        <end position="272"/>
    </location>
</feature>
<comment type="caution">
    <text evidence="7">The sequence shown here is derived from an EMBL/GenBank/DDBJ whole genome shotgun (WGS) entry which is preliminary data.</text>
</comment>
<evidence type="ECO:0000313" key="7">
    <source>
        <dbReference type="EMBL" id="RUO63020.1"/>
    </source>
</evidence>
<evidence type="ECO:0000256" key="5">
    <source>
        <dbReference type="ARBA" id="ARBA00023136"/>
    </source>
</evidence>
<feature type="transmembrane region" description="Helical" evidence="6">
    <location>
        <begin position="364"/>
        <end position="382"/>
    </location>
</feature>
<dbReference type="CDD" id="cd13136">
    <property type="entry name" value="MATE_DinF_like"/>
    <property type="match status" value="1"/>
</dbReference>
<evidence type="ECO:0000256" key="4">
    <source>
        <dbReference type="ARBA" id="ARBA00022989"/>
    </source>
</evidence>
<feature type="transmembrane region" description="Helical" evidence="6">
    <location>
        <begin position="321"/>
        <end position="344"/>
    </location>
</feature>
<dbReference type="Pfam" id="PF01554">
    <property type="entry name" value="MatE"/>
    <property type="match status" value="2"/>
</dbReference>
<dbReference type="Proteomes" id="UP000288259">
    <property type="component" value="Unassembled WGS sequence"/>
</dbReference>
<dbReference type="OrthoDB" id="9789527at2"/>
<feature type="transmembrane region" description="Helical" evidence="6">
    <location>
        <begin position="178"/>
        <end position="200"/>
    </location>
</feature>
<proteinExistence type="inferred from homology"/>
<feature type="transmembrane region" description="Helical" evidence="6">
    <location>
        <begin position="394"/>
        <end position="414"/>
    </location>
</feature>
<dbReference type="AlphaFoldDB" id="A0A432YPH1"/>